<dbReference type="PROSITE" id="PS50005">
    <property type="entry name" value="TPR"/>
    <property type="match status" value="1"/>
</dbReference>
<dbReference type="InterPro" id="IPR011990">
    <property type="entry name" value="TPR-like_helical_dom_sf"/>
</dbReference>
<organism evidence="4 5">
    <name type="scientific">Planktothrix rubescens CCAP 1459/22</name>
    <dbReference type="NCBI Taxonomy" id="329571"/>
    <lineage>
        <taxon>Bacteria</taxon>
        <taxon>Bacillati</taxon>
        <taxon>Cyanobacteriota</taxon>
        <taxon>Cyanophyceae</taxon>
        <taxon>Oscillatoriophycideae</taxon>
        <taxon>Oscillatoriales</taxon>
        <taxon>Microcoleaceae</taxon>
        <taxon>Planktothrix</taxon>
    </lineage>
</organism>
<dbReference type="Proteomes" id="UP000196521">
    <property type="component" value="Chromosome"/>
</dbReference>
<evidence type="ECO:0000313" key="5">
    <source>
        <dbReference type="Proteomes" id="UP000196521"/>
    </source>
</evidence>
<evidence type="ECO:0000313" key="4">
    <source>
        <dbReference type="EMBL" id="CAC5343073.1"/>
    </source>
</evidence>
<gene>
    <name evidence="4" type="ORF">PLAN_30316</name>
</gene>
<reference evidence="4" key="1">
    <citation type="submission" date="2020-05" db="EMBL/GenBank/DDBJ databases">
        <authorList>
            <consortium name="Genoscope - CEA"/>
            <person name="William W."/>
        </authorList>
    </citation>
    <scope>NUCLEOTIDE SEQUENCE [LARGE SCALE GENOMIC DNA]</scope>
    <source>
        <strain evidence="4">PCC 7821</strain>
    </source>
</reference>
<evidence type="ECO:0000256" key="1">
    <source>
        <dbReference type="ARBA" id="ARBA00022737"/>
    </source>
</evidence>
<dbReference type="InterPro" id="IPR019734">
    <property type="entry name" value="TPR_rpt"/>
</dbReference>
<comment type="caution">
    <text evidence="4">The sequence shown here is derived from an EMBL/GenBank/DDBJ whole genome shotgun (WGS) entry which is preliminary data.</text>
</comment>
<dbReference type="AlphaFoldDB" id="A0A6J7ZLN4"/>
<evidence type="ECO:0008006" key="6">
    <source>
        <dbReference type="Google" id="ProtNLM"/>
    </source>
</evidence>
<dbReference type="Pfam" id="PF13414">
    <property type="entry name" value="TPR_11"/>
    <property type="match status" value="1"/>
</dbReference>
<dbReference type="Gene3D" id="1.25.40.10">
    <property type="entry name" value="Tetratricopeptide repeat domain"/>
    <property type="match status" value="2"/>
</dbReference>
<dbReference type="InterPro" id="IPR051685">
    <property type="entry name" value="Ycf3/AcsC/BcsC/TPR_MFPF"/>
</dbReference>
<dbReference type="PROSITE" id="PS50293">
    <property type="entry name" value="TPR_REGION"/>
    <property type="match status" value="1"/>
</dbReference>
<dbReference type="EMBL" id="LR812490">
    <property type="protein sequence ID" value="CAC5343073.1"/>
    <property type="molecule type" value="Genomic_DNA"/>
</dbReference>
<evidence type="ECO:0000256" key="2">
    <source>
        <dbReference type="ARBA" id="ARBA00022803"/>
    </source>
</evidence>
<keyword evidence="5" id="KW-1185">Reference proteome</keyword>
<keyword evidence="1" id="KW-0677">Repeat</keyword>
<keyword evidence="2 3" id="KW-0802">TPR repeat</keyword>
<dbReference type="EMBL" id="CZCZ02000013">
    <property type="protein sequence ID" value="CAC5343073.1"/>
    <property type="molecule type" value="Genomic_DNA"/>
</dbReference>
<dbReference type="PANTHER" id="PTHR44943:SF4">
    <property type="entry name" value="TPR REPEAT-CONTAINING PROTEIN MJ0798"/>
    <property type="match status" value="1"/>
</dbReference>
<dbReference type="SMART" id="SM00028">
    <property type="entry name" value="TPR"/>
    <property type="match status" value="3"/>
</dbReference>
<accession>A0A6J7ZLN4</accession>
<proteinExistence type="predicted"/>
<name>A0A6J7ZLN4_PLARU</name>
<protein>
    <recommendedName>
        <fullName evidence="6">Tetratricopeptide repeat protein</fullName>
    </recommendedName>
</protein>
<dbReference type="SUPFAM" id="SSF48452">
    <property type="entry name" value="TPR-like"/>
    <property type="match status" value="1"/>
</dbReference>
<dbReference type="PANTHER" id="PTHR44943">
    <property type="entry name" value="CELLULOSE SYNTHASE OPERON PROTEIN C"/>
    <property type="match status" value="1"/>
</dbReference>
<evidence type="ECO:0000256" key="3">
    <source>
        <dbReference type="PROSITE-ProRule" id="PRU00339"/>
    </source>
</evidence>
<sequence length="805" mass="93750">MVMHQKAKVNMNSEIIVTEVKKANQLKQEGKLEDAITVYRGLTEKLYRELGKLLSQQKNWDEAIATYRRALELNPEDYECHYQLGEAIYQRVMENPETFFSKYNLAEVTHKDYQIFDPELPEICFLNDQAFLQATAHLDDATYTIEWYKVYLRRSLSEAEKQACINWLQTPGHSRELGIQVWREGLAEFQTLLKCSYMTVGLEEAINCYRSAIELYPYHHPFYKGLVESLTKQGKREEAISIYHQLGLYLAEADRMDEAIACFQNIPNILLSNDQKTYDLIWDELNELRPINTVVNLYYPSEISLNAAYEYFANSIQYTVVNLWSLNDSDRLLLENLGLSIENLGLIKQDNITLEEIYINSFDDRQGFQLSRKVKRHPKMSRYYQWDKAINLQQSIVETGFVYSVCPFTGKILRSNQSFYVEPFILYRFVGKEVFYLMYGDWMGSKQCIYLPSQELIIALDQFPTTNFIGLINMFKTYSISNWQKIKSYISPKKKKICAVVGIFNVGHYVWNELSGIYYLEKNETINNIDNFLVSCYEHIMIDDIFPSIPSGKIIRLNSGNEVIFQNIIENNLFAVRLIDTFIEEELAKQIYQTSLRKCTQKFLEQVEIAKNHFPLLWITLRNYKRTWSSQIEGTANIIKSLHTHFPNLAVVFDGWSVPERDKEDASNQTHIKALEKDCLQPILNLLPPEITTYSTIGHPIYETIVWAEAIDLYSVPLGTGMTFVTWIASKPGVGHGTKDYYGPVEDSFSPLYRENAVPPVLISKEYITEDNKNNPDPMTRNYDCDWQVIYNELMQILQNLPKRV</sequence>
<feature type="repeat" description="TPR" evidence="3">
    <location>
        <begin position="44"/>
        <end position="77"/>
    </location>
</feature>